<dbReference type="InterPro" id="IPR008984">
    <property type="entry name" value="SMAD_FHA_dom_sf"/>
</dbReference>
<dbReference type="SMART" id="SM00564">
    <property type="entry name" value="PQQ"/>
    <property type="match status" value="5"/>
</dbReference>
<dbReference type="InterPro" id="IPR015943">
    <property type="entry name" value="WD40/YVTN_repeat-like_dom_sf"/>
</dbReference>
<feature type="domain" description="Pyrrolo-quinoline quinone repeat" evidence="3">
    <location>
        <begin position="493"/>
        <end position="589"/>
    </location>
</feature>
<keyword evidence="2" id="KW-0812">Transmembrane</keyword>
<reference evidence="4" key="1">
    <citation type="submission" date="2024-05" db="EMBL/GenBank/DDBJ databases">
        <title>Planctomycetes of the genus Singulisphaera possess chitinolytic capabilities.</title>
        <authorList>
            <person name="Ivanova A."/>
        </authorList>
    </citation>
    <scope>NUCLEOTIDE SEQUENCE</scope>
    <source>
        <strain evidence="4">Ch08T</strain>
    </source>
</reference>
<feature type="compositionally biased region" description="Basic and acidic residues" evidence="1">
    <location>
        <begin position="449"/>
        <end position="462"/>
    </location>
</feature>
<name>A0AAU7CPY9_9BACT</name>
<dbReference type="Gene3D" id="2.60.200.20">
    <property type="match status" value="1"/>
</dbReference>
<feature type="region of interest" description="Disordered" evidence="1">
    <location>
        <begin position="449"/>
        <end position="468"/>
    </location>
</feature>
<evidence type="ECO:0000256" key="1">
    <source>
        <dbReference type="SAM" id="MobiDB-lite"/>
    </source>
</evidence>
<proteinExistence type="predicted"/>
<dbReference type="InterPro" id="IPR002372">
    <property type="entry name" value="PQQ_rpt_dom"/>
</dbReference>
<feature type="region of interest" description="Disordered" evidence="1">
    <location>
        <begin position="150"/>
        <end position="182"/>
    </location>
</feature>
<keyword evidence="2" id="KW-1133">Transmembrane helix</keyword>
<evidence type="ECO:0000313" key="4">
    <source>
        <dbReference type="EMBL" id="XBH07078.1"/>
    </source>
</evidence>
<feature type="transmembrane region" description="Helical" evidence="2">
    <location>
        <begin position="209"/>
        <end position="232"/>
    </location>
</feature>
<dbReference type="SUPFAM" id="SSF49879">
    <property type="entry name" value="SMAD/FHA domain"/>
    <property type="match status" value="1"/>
</dbReference>
<organism evidence="4">
    <name type="scientific">Singulisphaera sp. Ch08</name>
    <dbReference type="NCBI Taxonomy" id="3120278"/>
    <lineage>
        <taxon>Bacteria</taxon>
        <taxon>Pseudomonadati</taxon>
        <taxon>Planctomycetota</taxon>
        <taxon>Planctomycetia</taxon>
        <taxon>Isosphaerales</taxon>
        <taxon>Isosphaeraceae</taxon>
        <taxon>Singulisphaera</taxon>
    </lineage>
</organism>
<dbReference type="InterPro" id="IPR011047">
    <property type="entry name" value="Quinoprotein_ADH-like_sf"/>
</dbReference>
<dbReference type="AlphaFoldDB" id="A0AAU7CPY9"/>
<keyword evidence="2" id="KW-0472">Membrane</keyword>
<gene>
    <name evidence="4" type="ORF">V5E97_13860</name>
</gene>
<dbReference type="CDD" id="cd00060">
    <property type="entry name" value="FHA"/>
    <property type="match status" value="1"/>
</dbReference>
<dbReference type="PANTHER" id="PTHR34512:SF30">
    <property type="entry name" value="OUTER MEMBRANE PROTEIN ASSEMBLY FACTOR BAMB"/>
    <property type="match status" value="1"/>
</dbReference>
<feature type="domain" description="Pyrrolo-quinoline quinone repeat" evidence="3">
    <location>
        <begin position="1055"/>
        <end position="1124"/>
    </location>
</feature>
<dbReference type="SUPFAM" id="SSF50998">
    <property type="entry name" value="Quinoprotein alcohol dehydrogenase-like"/>
    <property type="match status" value="2"/>
</dbReference>
<dbReference type="InterPro" id="IPR018391">
    <property type="entry name" value="PQQ_b-propeller_rpt"/>
</dbReference>
<protein>
    <submittedName>
        <fullName evidence="4">PQQ-binding-like beta-propeller repeat protein</fullName>
    </submittedName>
</protein>
<dbReference type="Pfam" id="PF13360">
    <property type="entry name" value="PQQ_2"/>
    <property type="match status" value="2"/>
</dbReference>
<dbReference type="Gene3D" id="2.130.10.10">
    <property type="entry name" value="YVTN repeat-like/Quinoprotein amine dehydrogenase"/>
    <property type="match status" value="2"/>
</dbReference>
<dbReference type="EMBL" id="CP155447">
    <property type="protein sequence ID" value="XBH07078.1"/>
    <property type="molecule type" value="Genomic_DNA"/>
</dbReference>
<dbReference type="RefSeq" id="WP_406699924.1">
    <property type="nucleotide sequence ID" value="NZ_CP155447.1"/>
</dbReference>
<evidence type="ECO:0000256" key="2">
    <source>
        <dbReference type="SAM" id="Phobius"/>
    </source>
</evidence>
<evidence type="ECO:0000259" key="3">
    <source>
        <dbReference type="Pfam" id="PF13360"/>
    </source>
</evidence>
<accession>A0AAU7CPY9</accession>
<dbReference type="PANTHER" id="PTHR34512">
    <property type="entry name" value="CELL SURFACE PROTEIN"/>
    <property type="match status" value="1"/>
</dbReference>
<sequence length="1168" mass="125097">MATLEVHDGQGRVQRVTITREQTVLFGSSPKCEIVLNGDGVLPFHGRLRWKSSRYKADASPDAGAIEINGRRMASSSFRQGDEIVVGPCRIFMIHADEDLPQDDKTRIQPAPFISTAPATTTAKSRSRVRPGKPFERQDWIEDLAVAPPSAEMAVAPSDSRERGGRHKSRRPRADAKSKTGKRGVRGLFDRFFSTQVAPGEERVLTSPLVFGLVGAVVVLVVLGFALNTIIARTVTTRMFHRAVESLDDGDYRNAIRRFDEFLARKSGDESRDSKARVLRALANVRQFTSSTGASWSNALTAEREMLDQVGDEPAFRDSSIELAELVLKTGESLADRARVVADAASLGEAESALALHARVAGSAKELQLGRSKLPAKISVARAAVRKGAIRSQSLVAMDAAIQAGSAGDAYKARDALVRQYADLAGDRELIARMTRANDLIRRAVTFDSSRRPAETEPHREPLGPPTSFVLRSKQTDATSTSALDQCVFALADGYVYGIKGETGAPIWQVPVGLSSPFSPLAISGGTTVLAFDSRHDELVKLNAKTGELIWRQGLGGPIDDPPLVLGNQVIQAAPDGNVYVLDLVSGELRATYRLGLPLTRSPISDESGQYLYVLANQDCLFVLKRDPISCEAVEYLGHAPGSLPCTPARLGRFLVIPENHALTEGRWRVCILEDDGARIRQGQQVAIPGWTRATPASSGSVIWATGDRAGVAAYAIGDYGEKAPFRLIAQFTADAKSSGPAFGFARSEHELWLSGGRPGRYDLSVEKGALDKVWSLTGVGPALAPLQVVGSSVVLTHQFIERPGVSLWGLDPKTGIVRWQTVLGSAWPLALQNTPRSDELTTLGMDGQRLSLSDRQLRAGGFLESTLPRPAEFRIPVGVERRLEGEGSTILVPGSSAKQLLVSREGGAFRPIDLPVALGASPLFWGRDVLIPGSDGRAYLIDPTTGESRAEPFVPDFDRTHATSWRAPARLDDDAVVLVDDAGKVRRLTLVNDPRPRLVASVEVSLGASLLADPVSTGSAIVLATSDGRLRSLAARDLSPIGAWPVESSLAMLPTSLGSLVFATDQSGGVYAFGADGQRIWSTKLRGTGAVSAPAILDDSVSFLTQDGVLHRLSLTDGSPLDRIELNLLPAGDLLTSGPDLVVPVANGTVRLLSLQKESGGKPSTSP</sequence>